<dbReference type="Gene3D" id="3.30.360.10">
    <property type="entry name" value="Dihydrodipicolinate Reductase, domain 2"/>
    <property type="match status" value="1"/>
</dbReference>
<dbReference type="Pfam" id="PF19051">
    <property type="entry name" value="GFO_IDH_MocA_C2"/>
    <property type="match status" value="1"/>
</dbReference>
<gene>
    <name evidence="4" type="primary">iolG_10</name>
    <name evidence="4" type="ORF">Pan44_33990</name>
</gene>
<dbReference type="Pfam" id="PF01408">
    <property type="entry name" value="GFO_IDH_MocA"/>
    <property type="match status" value="1"/>
</dbReference>
<accession>A0A517SGV7</accession>
<dbReference type="GO" id="GO:0000166">
    <property type="term" value="F:nucleotide binding"/>
    <property type="evidence" value="ECO:0007669"/>
    <property type="project" value="InterPro"/>
</dbReference>
<dbReference type="InParanoid" id="A0A517SGV7"/>
<dbReference type="Proteomes" id="UP000315700">
    <property type="component" value="Chromosome"/>
</dbReference>
<dbReference type="InterPro" id="IPR036291">
    <property type="entry name" value="NAD(P)-bd_dom_sf"/>
</dbReference>
<reference evidence="4 5" key="1">
    <citation type="submission" date="2019-02" db="EMBL/GenBank/DDBJ databases">
        <title>Deep-cultivation of Planctomycetes and their phenomic and genomic characterization uncovers novel biology.</title>
        <authorList>
            <person name="Wiegand S."/>
            <person name="Jogler M."/>
            <person name="Boedeker C."/>
            <person name="Pinto D."/>
            <person name="Vollmers J."/>
            <person name="Rivas-Marin E."/>
            <person name="Kohn T."/>
            <person name="Peeters S.H."/>
            <person name="Heuer A."/>
            <person name="Rast P."/>
            <person name="Oberbeckmann S."/>
            <person name="Bunk B."/>
            <person name="Jeske O."/>
            <person name="Meyerdierks A."/>
            <person name="Storesund J.E."/>
            <person name="Kallscheuer N."/>
            <person name="Luecker S."/>
            <person name="Lage O.M."/>
            <person name="Pohl T."/>
            <person name="Merkel B.J."/>
            <person name="Hornburger P."/>
            <person name="Mueller R.-W."/>
            <person name="Bruemmer F."/>
            <person name="Labrenz M."/>
            <person name="Spormann A.M."/>
            <person name="Op den Camp H."/>
            <person name="Overmann J."/>
            <person name="Amann R."/>
            <person name="Jetten M.S.M."/>
            <person name="Mascher T."/>
            <person name="Medema M.H."/>
            <person name="Devos D.P."/>
            <person name="Kaster A.-K."/>
            <person name="Ovreas L."/>
            <person name="Rohde M."/>
            <person name="Galperin M.Y."/>
            <person name="Jogler C."/>
        </authorList>
    </citation>
    <scope>NUCLEOTIDE SEQUENCE [LARGE SCALE GENOMIC DNA]</scope>
    <source>
        <strain evidence="4 5">Pan44</strain>
    </source>
</reference>
<feature type="signal peptide" evidence="1">
    <location>
        <begin position="1"/>
        <end position="27"/>
    </location>
</feature>
<dbReference type="SUPFAM" id="SSF51735">
    <property type="entry name" value="NAD(P)-binding Rossmann-fold domains"/>
    <property type="match status" value="1"/>
</dbReference>
<dbReference type="AlphaFoldDB" id="A0A517SGV7"/>
<dbReference type="PROSITE" id="PS51318">
    <property type="entry name" value="TAT"/>
    <property type="match status" value="1"/>
</dbReference>
<dbReference type="Gene3D" id="3.40.50.720">
    <property type="entry name" value="NAD(P)-binding Rossmann-like Domain"/>
    <property type="match status" value="1"/>
</dbReference>
<dbReference type="OrthoDB" id="255433at2"/>
<feature type="chain" id="PRO_5022111783" evidence="1">
    <location>
        <begin position="28"/>
        <end position="428"/>
    </location>
</feature>
<protein>
    <submittedName>
        <fullName evidence="4">Inositol 2-dehydrogenase</fullName>
        <ecNumber evidence="4">1.1.1.18</ecNumber>
    </submittedName>
</protein>
<name>A0A517SGV7_9PLAN</name>
<dbReference type="InterPro" id="IPR043906">
    <property type="entry name" value="Gfo/Idh/MocA_OxRdtase_bact_C"/>
</dbReference>
<dbReference type="KEGG" id="ccos:Pan44_33990"/>
<evidence type="ECO:0000259" key="3">
    <source>
        <dbReference type="Pfam" id="PF19051"/>
    </source>
</evidence>
<keyword evidence="5" id="KW-1185">Reference proteome</keyword>
<dbReference type="InterPro" id="IPR006311">
    <property type="entry name" value="TAT_signal"/>
</dbReference>
<proteinExistence type="predicted"/>
<dbReference type="SUPFAM" id="SSF55347">
    <property type="entry name" value="Glyceraldehyde-3-phosphate dehydrogenase-like, C-terminal domain"/>
    <property type="match status" value="1"/>
</dbReference>
<dbReference type="RefSeq" id="WP_145031117.1">
    <property type="nucleotide sequence ID" value="NZ_CP036271.1"/>
</dbReference>
<evidence type="ECO:0000256" key="1">
    <source>
        <dbReference type="SAM" id="SignalP"/>
    </source>
</evidence>
<dbReference type="InterPro" id="IPR050463">
    <property type="entry name" value="Gfo/Idh/MocA_oxidrdct_glycsds"/>
</dbReference>
<organism evidence="4 5">
    <name type="scientific">Caulifigura coniformis</name>
    <dbReference type="NCBI Taxonomy" id="2527983"/>
    <lineage>
        <taxon>Bacteria</taxon>
        <taxon>Pseudomonadati</taxon>
        <taxon>Planctomycetota</taxon>
        <taxon>Planctomycetia</taxon>
        <taxon>Planctomycetales</taxon>
        <taxon>Planctomycetaceae</taxon>
        <taxon>Caulifigura</taxon>
    </lineage>
</organism>
<evidence type="ECO:0000313" key="4">
    <source>
        <dbReference type="EMBL" id="QDT55356.1"/>
    </source>
</evidence>
<evidence type="ECO:0000259" key="2">
    <source>
        <dbReference type="Pfam" id="PF01408"/>
    </source>
</evidence>
<dbReference type="PANTHER" id="PTHR43818:SF10">
    <property type="entry name" value="NADH-DEPENDENT DEHYDROGENASE-RELATED"/>
    <property type="match status" value="1"/>
</dbReference>
<dbReference type="InterPro" id="IPR000683">
    <property type="entry name" value="Gfo/Idh/MocA-like_OxRdtase_N"/>
</dbReference>
<dbReference type="EC" id="1.1.1.18" evidence="4"/>
<evidence type="ECO:0000313" key="5">
    <source>
        <dbReference type="Proteomes" id="UP000315700"/>
    </source>
</evidence>
<dbReference type="PANTHER" id="PTHR43818">
    <property type="entry name" value="BCDNA.GH03377"/>
    <property type="match status" value="1"/>
</dbReference>
<keyword evidence="4" id="KW-0560">Oxidoreductase</keyword>
<sequence precursor="true">MRRFSRRDFLQTTAALAPGLFVANSFAAAPSKSPNEKLDLGIIGPGNRGSANLAGVGSENIVAICDVDDRQAAKAYEKYPQASRYKDFRKLLDREKLDGIVVSTTDHVHAHASLAGMRRGLHCYCEKPLAHSVWEARLMSETAKQEKLATQMGTQIHATENYRRVVEAVQAGVLGPIREVKVWVTKGRHWGGGERPAVAEPIPPEIDWDLWLGPAPERPFHNTYLPGNWRSWWDFGTGMLGDMGCHYIDLAFWALGLRHPETIAAEGPPVHPETGPMGMKVTWTFPARGEQPPVVLTWMDGDMVQKPVHEKELPNTGVYFVGEKGSLFATYGNYRLFPEEHFKDFTAPPKSIPKSIGHHQEWIAACKSGSPTLCNFDYSGALTESVLLGTVAYRTGKTLTWDPVALKATNVPEADQYLRREYRKGWEL</sequence>
<feature type="domain" description="Gfo/Idh/MocA-like oxidoreductase bacterial type C-terminal" evidence="3">
    <location>
        <begin position="163"/>
        <end position="427"/>
    </location>
</feature>
<feature type="domain" description="Gfo/Idh/MocA-like oxidoreductase N-terminal" evidence="2">
    <location>
        <begin position="40"/>
        <end position="153"/>
    </location>
</feature>
<dbReference type="GO" id="GO:0050112">
    <property type="term" value="F:inositol 2-dehydrogenase (NAD+) activity"/>
    <property type="evidence" value="ECO:0007669"/>
    <property type="project" value="UniProtKB-EC"/>
</dbReference>
<keyword evidence="1" id="KW-0732">Signal</keyword>
<dbReference type="EMBL" id="CP036271">
    <property type="protein sequence ID" value="QDT55356.1"/>
    <property type="molecule type" value="Genomic_DNA"/>
</dbReference>